<comment type="catalytic activity">
    <reaction evidence="5">
        <text>L-methionyl-tRNA(fMet) + (6R)-10-formyltetrahydrofolate = N-formyl-L-methionyl-tRNA(fMet) + (6S)-5,6,7,8-tetrahydrofolate + H(+)</text>
        <dbReference type="Rhea" id="RHEA:24380"/>
        <dbReference type="Rhea" id="RHEA-COMP:9952"/>
        <dbReference type="Rhea" id="RHEA-COMP:9953"/>
        <dbReference type="ChEBI" id="CHEBI:15378"/>
        <dbReference type="ChEBI" id="CHEBI:57453"/>
        <dbReference type="ChEBI" id="CHEBI:78530"/>
        <dbReference type="ChEBI" id="CHEBI:78844"/>
        <dbReference type="ChEBI" id="CHEBI:195366"/>
        <dbReference type="EC" id="2.1.2.9"/>
    </reaction>
</comment>
<dbReference type="Gene3D" id="3.40.50.12230">
    <property type="match status" value="1"/>
</dbReference>
<dbReference type="SUPFAM" id="SSF53328">
    <property type="entry name" value="Formyltransferase"/>
    <property type="match status" value="1"/>
</dbReference>
<comment type="similarity">
    <text evidence="1 5">Belongs to the Fmt family.</text>
</comment>
<sequence length="327" mass="36270">MTKQPIYKKQMNAQKNKPIVFFGTDALAMPVLRALFDAGYPVKLVVTKPNEPVGRHQTLTASPIKQLAKELGLTVWQPEKYDTLEPLKETNTELYVLVAYGKLLPNEVLALPSLGVVNVHPSLLPLYRGPSPVQTALLNGEKETGVTIMLLDKGMDSGPILAQVRVLIEKQEKSPELSERLFDAGAKLLIETLPDYISGALAPKPQDESLATYCSIIKRENGLIDWHRSAQEIFNQFRAFTPWPGIFTFFNINGKQVRVKLLEISAQQENLHVKAGTIITHNKLPPLDVACAQGFIQIHRLQMEGGKPLTDEEFLNGFGAKLDSKLG</sequence>
<dbReference type="EMBL" id="LCLH01000006">
    <property type="protein sequence ID" value="KKU14118.1"/>
    <property type="molecule type" value="Genomic_DNA"/>
</dbReference>
<dbReference type="InterPro" id="IPR041711">
    <property type="entry name" value="Met-tRNA-FMT_N"/>
</dbReference>
<dbReference type="GO" id="GO:0005829">
    <property type="term" value="C:cytosol"/>
    <property type="evidence" value="ECO:0007669"/>
    <property type="project" value="TreeGrafter"/>
</dbReference>
<evidence type="ECO:0000256" key="5">
    <source>
        <dbReference type="HAMAP-Rule" id="MF_00182"/>
    </source>
</evidence>
<dbReference type="InterPro" id="IPR036477">
    <property type="entry name" value="Formyl_transf_N_sf"/>
</dbReference>
<dbReference type="Pfam" id="PF00551">
    <property type="entry name" value="Formyl_trans_N"/>
    <property type="match status" value="1"/>
</dbReference>
<dbReference type="PANTHER" id="PTHR11138">
    <property type="entry name" value="METHIONYL-TRNA FORMYLTRANSFERASE"/>
    <property type="match status" value="1"/>
</dbReference>
<evidence type="ECO:0000259" key="7">
    <source>
        <dbReference type="Pfam" id="PF02911"/>
    </source>
</evidence>
<feature type="binding site" evidence="5">
    <location>
        <begin position="122"/>
        <end position="125"/>
    </location>
    <ligand>
        <name>(6S)-5,6,7,8-tetrahydrofolate</name>
        <dbReference type="ChEBI" id="CHEBI:57453"/>
    </ligand>
</feature>
<accession>A0A0G1Q8U2</accession>
<dbReference type="NCBIfam" id="TIGR00460">
    <property type="entry name" value="fmt"/>
    <property type="match status" value="1"/>
</dbReference>
<gene>
    <name evidence="5" type="primary">fmt</name>
    <name evidence="8" type="ORF">UX20_C0006G0020</name>
</gene>
<dbReference type="SUPFAM" id="SSF50486">
    <property type="entry name" value="FMT C-terminal domain-like"/>
    <property type="match status" value="1"/>
</dbReference>
<dbReference type="PANTHER" id="PTHR11138:SF5">
    <property type="entry name" value="METHIONYL-TRNA FORMYLTRANSFERASE, MITOCHONDRIAL"/>
    <property type="match status" value="1"/>
</dbReference>
<dbReference type="InterPro" id="IPR005794">
    <property type="entry name" value="Fmt"/>
</dbReference>
<dbReference type="InterPro" id="IPR005793">
    <property type="entry name" value="Formyl_trans_C"/>
</dbReference>
<organism evidence="8 9">
    <name type="scientific">Candidatus Magasanikbacteria bacterium GW2011_GWC2_45_8</name>
    <dbReference type="NCBI Taxonomy" id="1619050"/>
    <lineage>
        <taxon>Bacteria</taxon>
        <taxon>Candidatus Magasanikiibacteriota</taxon>
    </lineage>
</organism>
<evidence type="ECO:0000256" key="3">
    <source>
        <dbReference type="ARBA" id="ARBA00022679"/>
    </source>
</evidence>
<dbReference type="CDD" id="cd08704">
    <property type="entry name" value="Met_tRNA_FMT_C"/>
    <property type="match status" value="1"/>
</dbReference>
<dbReference type="HAMAP" id="MF_00182">
    <property type="entry name" value="Formyl_trans"/>
    <property type="match status" value="1"/>
</dbReference>
<evidence type="ECO:0000259" key="6">
    <source>
        <dbReference type="Pfam" id="PF00551"/>
    </source>
</evidence>
<dbReference type="InterPro" id="IPR011034">
    <property type="entry name" value="Formyl_transferase-like_C_sf"/>
</dbReference>
<comment type="function">
    <text evidence="5">Attaches a formyl group to the free amino group of methionyl-tRNA(fMet). The formyl group appears to play a dual role in the initiator identity of N-formylmethionyl-tRNA by promoting its recognition by IF2 and preventing the misappropriation of this tRNA by the elongation apparatus.</text>
</comment>
<dbReference type="Pfam" id="PF02911">
    <property type="entry name" value="Formyl_trans_C"/>
    <property type="match status" value="1"/>
</dbReference>
<evidence type="ECO:0000256" key="2">
    <source>
        <dbReference type="ARBA" id="ARBA00012261"/>
    </source>
</evidence>
<evidence type="ECO:0000313" key="9">
    <source>
        <dbReference type="Proteomes" id="UP000034911"/>
    </source>
</evidence>
<dbReference type="CDD" id="cd08646">
    <property type="entry name" value="FMT_core_Met-tRNA-FMT_N"/>
    <property type="match status" value="1"/>
</dbReference>
<evidence type="ECO:0000256" key="4">
    <source>
        <dbReference type="ARBA" id="ARBA00022917"/>
    </source>
</evidence>
<dbReference type="GO" id="GO:0004479">
    <property type="term" value="F:methionyl-tRNA formyltransferase activity"/>
    <property type="evidence" value="ECO:0007669"/>
    <property type="project" value="UniProtKB-UniRule"/>
</dbReference>
<feature type="domain" description="Formyl transferase N-terminal" evidence="6">
    <location>
        <begin position="19"/>
        <end position="193"/>
    </location>
</feature>
<reference evidence="8 9" key="1">
    <citation type="journal article" date="2015" name="Nature">
        <title>rRNA introns, odd ribosomes, and small enigmatic genomes across a large radiation of phyla.</title>
        <authorList>
            <person name="Brown C.T."/>
            <person name="Hug L.A."/>
            <person name="Thomas B.C."/>
            <person name="Sharon I."/>
            <person name="Castelle C.J."/>
            <person name="Singh A."/>
            <person name="Wilkins M.J."/>
            <person name="Williams K.H."/>
            <person name="Banfield J.F."/>
        </authorList>
    </citation>
    <scope>NUCLEOTIDE SEQUENCE [LARGE SCALE GENOMIC DNA]</scope>
</reference>
<dbReference type="Proteomes" id="UP000034911">
    <property type="component" value="Unassembled WGS sequence"/>
</dbReference>
<dbReference type="STRING" id="1619050.UX20_C0006G0020"/>
<feature type="domain" description="Formyl transferase C-terminal" evidence="7">
    <location>
        <begin position="217"/>
        <end position="318"/>
    </location>
</feature>
<evidence type="ECO:0000313" key="8">
    <source>
        <dbReference type="EMBL" id="KKU14118.1"/>
    </source>
</evidence>
<dbReference type="InterPro" id="IPR044135">
    <property type="entry name" value="Met-tRNA-FMT_C"/>
</dbReference>
<proteinExistence type="inferred from homology"/>
<keyword evidence="3 5" id="KW-0808">Transferase</keyword>
<dbReference type="AlphaFoldDB" id="A0A0G1Q8U2"/>
<dbReference type="InterPro" id="IPR002376">
    <property type="entry name" value="Formyl_transf_N"/>
</dbReference>
<keyword evidence="4 5" id="KW-0648">Protein biosynthesis</keyword>
<dbReference type="EC" id="2.1.2.9" evidence="2 5"/>
<dbReference type="PATRIC" id="fig|1619050.3.peg.136"/>
<comment type="caution">
    <text evidence="8">The sequence shown here is derived from an EMBL/GenBank/DDBJ whole genome shotgun (WGS) entry which is preliminary data.</text>
</comment>
<name>A0A0G1Q8U2_9BACT</name>
<protein>
    <recommendedName>
        <fullName evidence="2 5">Methionyl-tRNA formyltransferase</fullName>
        <ecNumber evidence="2 5">2.1.2.9</ecNumber>
    </recommendedName>
</protein>
<evidence type="ECO:0000256" key="1">
    <source>
        <dbReference type="ARBA" id="ARBA00010699"/>
    </source>
</evidence>